<dbReference type="PRINTS" id="PR00455">
    <property type="entry name" value="HTHTETR"/>
</dbReference>
<dbReference type="Gene3D" id="1.10.357.10">
    <property type="entry name" value="Tetracycline Repressor, domain 2"/>
    <property type="match status" value="1"/>
</dbReference>
<evidence type="ECO:0000256" key="2">
    <source>
        <dbReference type="PROSITE-ProRule" id="PRU00335"/>
    </source>
</evidence>
<accession>A0ABW1ABX4</accession>
<sequence>MSERTPGGAAPRRVRKEPDERRDQILACARDLFSRRPYGTVSNTEIAAAAGVSRGLLNHYFGTKRDLYLAAVSEMMSVPPIPIPAFVEGAGVRERVAQSIDAWLELLERNRGTWVTALDMTSSGGDADLEHILEEARDRAVDHMTEVVGLTPLSRVHPEIRSAFRAYSAMAVTTTREWLNREALTRAQVHFLLQEVLLNLIERVLPQLVADASAER</sequence>
<evidence type="ECO:0000259" key="4">
    <source>
        <dbReference type="PROSITE" id="PS50977"/>
    </source>
</evidence>
<dbReference type="Proteomes" id="UP001596074">
    <property type="component" value="Unassembled WGS sequence"/>
</dbReference>
<keyword evidence="1 2" id="KW-0238">DNA-binding</keyword>
<dbReference type="EMBL" id="JBHSON010000084">
    <property type="protein sequence ID" value="MFC5752256.1"/>
    <property type="molecule type" value="Genomic_DNA"/>
</dbReference>
<evidence type="ECO:0000256" key="3">
    <source>
        <dbReference type="SAM" id="MobiDB-lite"/>
    </source>
</evidence>
<dbReference type="InterPro" id="IPR009057">
    <property type="entry name" value="Homeodomain-like_sf"/>
</dbReference>
<evidence type="ECO:0000313" key="6">
    <source>
        <dbReference type="Proteomes" id="UP001596074"/>
    </source>
</evidence>
<keyword evidence="6" id="KW-1185">Reference proteome</keyword>
<organism evidence="5 6">
    <name type="scientific">Actinomadura rugatobispora</name>
    <dbReference type="NCBI Taxonomy" id="1994"/>
    <lineage>
        <taxon>Bacteria</taxon>
        <taxon>Bacillati</taxon>
        <taxon>Actinomycetota</taxon>
        <taxon>Actinomycetes</taxon>
        <taxon>Streptosporangiales</taxon>
        <taxon>Thermomonosporaceae</taxon>
        <taxon>Actinomadura</taxon>
    </lineage>
</organism>
<dbReference type="RefSeq" id="WP_378288216.1">
    <property type="nucleotide sequence ID" value="NZ_JBHSON010000084.1"/>
</dbReference>
<protein>
    <submittedName>
        <fullName evidence="5">TetR/AcrR family transcriptional regulator</fullName>
    </submittedName>
</protein>
<feature type="DNA-binding region" description="H-T-H motif" evidence="2">
    <location>
        <begin position="42"/>
        <end position="61"/>
    </location>
</feature>
<dbReference type="SUPFAM" id="SSF46689">
    <property type="entry name" value="Homeodomain-like"/>
    <property type="match status" value="1"/>
</dbReference>
<proteinExistence type="predicted"/>
<gene>
    <name evidence="5" type="ORF">ACFPZN_42155</name>
</gene>
<evidence type="ECO:0000313" key="5">
    <source>
        <dbReference type="EMBL" id="MFC5752256.1"/>
    </source>
</evidence>
<comment type="caution">
    <text evidence="5">The sequence shown here is derived from an EMBL/GenBank/DDBJ whole genome shotgun (WGS) entry which is preliminary data.</text>
</comment>
<dbReference type="Pfam" id="PF00440">
    <property type="entry name" value="TetR_N"/>
    <property type="match status" value="1"/>
</dbReference>
<dbReference type="PANTHER" id="PTHR30055">
    <property type="entry name" value="HTH-TYPE TRANSCRIPTIONAL REGULATOR RUTR"/>
    <property type="match status" value="1"/>
</dbReference>
<name>A0ABW1ABX4_9ACTN</name>
<dbReference type="PROSITE" id="PS50977">
    <property type="entry name" value="HTH_TETR_2"/>
    <property type="match status" value="1"/>
</dbReference>
<feature type="domain" description="HTH tetR-type" evidence="4">
    <location>
        <begin position="19"/>
        <end position="79"/>
    </location>
</feature>
<dbReference type="InterPro" id="IPR050109">
    <property type="entry name" value="HTH-type_TetR-like_transc_reg"/>
</dbReference>
<evidence type="ECO:0000256" key="1">
    <source>
        <dbReference type="ARBA" id="ARBA00023125"/>
    </source>
</evidence>
<dbReference type="InterPro" id="IPR001647">
    <property type="entry name" value="HTH_TetR"/>
</dbReference>
<dbReference type="PANTHER" id="PTHR30055:SF146">
    <property type="entry name" value="HTH-TYPE TRANSCRIPTIONAL DUAL REGULATOR CECR"/>
    <property type="match status" value="1"/>
</dbReference>
<feature type="region of interest" description="Disordered" evidence="3">
    <location>
        <begin position="1"/>
        <end position="21"/>
    </location>
</feature>
<reference evidence="6" key="1">
    <citation type="journal article" date="2019" name="Int. J. Syst. Evol. Microbiol.">
        <title>The Global Catalogue of Microorganisms (GCM) 10K type strain sequencing project: providing services to taxonomists for standard genome sequencing and annotation.</title>
        <authorList>
            <consortium name="The Broad Institute Genomics Platform"/>
            <consortium name="The Broad Institute Genome Sequencing Center for Infectious Disease"/>
            <person name="Wu L."/>
            <person name="Ma J."/>
        </authorList>
    </citation>
    <scope>NUCLEOTIDE SEQUENCE [LARGE SCALE GENOMIC DNA]</scope>
    <source>
        <strain evidence="6">KCTC 42087</strain>
    </source>
</reference>